<dbReference type="PIRSF" id="PIRSF028744">
    <property type="entry name" value="Addict_mod_HI1419"/>
    <property type="match status" value="1"/>
</dbReference>
<dbReference type="PANTHER" id="PTHR41791:SF1">
    <property type="entry name" value="SSL7039 PROTEIN"/>
    <property type="match status" value="1"/>
</dbReference>
<dbReference type="PANTHER" id="PTHR41791">
    <property type="entry name" value="SSL7039 PROTEIN"/>
    <property type="match status" value="1"/>
</dbReference>
<dbReference type="NCBIfam" id="TIGR02683">
    <property type="entry name" value="upstrm_HI1419"/>
    <property type="match status" value="1"/>
</dbReference>
<sequence>MQIHEYTDTNGRSPFADWFNDLDASVAAKIATTIIRLEQGNFSNAKGVGAGVSEFRIDSGPGYRIYFGKDGERLVILLAGGTKKRQQQDIENAQSRWADYKQRKRHRGDK</sequence>
<evidence type="ECO:0000256" key="1">
    <source>
        <dbReference type="SAM" id="MobiDB-lite"/>
    </source>
</evidence>
<dbReference type="InterPro" id="IPR014056">
    <property type="entry name" value="TypeIITA-like_toxin_pred"/>
</dbReference>
<organism evidence="2 3">
    <name type="scientific">Methylomonas koyamae</name>
    <dbReference type="NCBI Taxonomy" id="702114"/>
    <lineage>
        <taxon>Bacteria</taxon>
        <taxon>Pseudomonadati</taxon>
        <taxon>Pseudomonadota</taxon>
        <taxon>Gammaproteobacteria</taxon>
        <taxon>Methylococcales</taxon>
        <taxon>Methylococcaceae</taxon>
        <taxon>Methylomonas</taxon>
    </lineage>
</organism>
<accession>A0A177NJU5</accession>
<name>A0A177NJU5_9GAMM</name>
<dbReference type="Pfam" id="PF05973">
    <property type="entry name" value="Gp49"/>
    <property type="match status" value="1"/>
</dbReference>
<dbReference type="InterPro" id="IPR009241">
    <property type="entry name" value="HigB-like"/>
</dbReference>
<reference evidence="3" key="1">
    <citation type="submission" date="2016-03" db="EMBL/GenBank/DDBJ databases">
        <authorList>
            <person name="Heylen K."/>
            <person name="De Vos P."/>
            <person name="Vekeman B."/>
        </authorList>
    </citation>
    <scope>NUCLEOTIDE SEQUENCE [LARGE SCALE GENOMIC DNA]</scope>
    <source>
        <strain evidence="3">R-45383</strain>
    </source>
</reference>
<dbReference type="OrthoDB" id="9800258at2"/>
<dbReference type="STRING" id="702114.A1355_06845"/>
<dbReference type="AlphaFoldDB" id="A0A177NJU5"/>
<protein>
    <submittedName>
        <fullName evidence="2">Addiction module protein</fullName>
    </submittedName>
</protein>
<evidence type="ECO:0000313" key="3">
    <source>
        <dbReference type="Proteomes" id="UP000077628"/>
    </source>
</evidence>
<dbReference type="EMBL" id="LUUK01000175">
    <property type="protein sequence ID" value="OAI17834.1"/>
    <property type="molecule type" value="Genomic_DNA"/>
</dbReference>
<feature type="region of interest" description="Disordered" evidence="1">
    <location>
        <begin position="87"/>
        <end position="110"/>
    </location>
</feature>
<comment type="caution">
    <text evidence="2">The sequence shown here is derived from an EMBL/GenBank/DDBJ whole genome shotgun (WGS) entry which is preliminary data.</text>
</comment>
<dbReference type="Proteomes" id="UP000077628">
    <property type="component" value="Unassembled WGS sequence"/>
</dbReference>
<gene>
    <name evidence="2" type="ORF">A1355_06845</name>
</gene>
<evidence type="ECO:0000313" key="2">
    <source>
        <dbReference type="EMBL" id="OAI17834.1"/>
    </source>
</evidence>
<keyword evidence="3" id="KW-1185">Reference proteome</keyword>
<proteinExistence type="predicted"/>